<evidence type="ECO:0000313" key="7">
    <source>
        <dbReference type="EMBL" id="GAA4783569.1"/>
    </source>
</evidence>
<comment type="caution">
    <text evidence="7">The sequence shown here is derived from an EMBL/GenBank/DDBJ whole genome shotgun (WGS) entry which is preliminary data.</text>
</comment>
<dbReference type="Gene3D" id="1.10.575.10">
    <property type="entry name" value="P1 Nuclease"/>
    <property type="match status" value="1"/>
</dbReference>
<dbReference type="SUPFAM" id="SSF48537">
    <property type="entry name" value="Phospholipase C/P1 nuclease"/>
    <property type="match status" value="1"/>
</dbReference>
<dbReference type="InterPro" id="IPR003154">
    <property type="entry name" value="S1/P1nuclease"/>
</dbReference>
<dbReference type="Pfam" id="PF02265">
    <property type="entry name" value="S1-P1_nuclease"/>
    <property type="match status" value="1"/>
</dbReference>
<name>A0ABP9ANN0_9SPHI</name>
<accession>A0ABP9ANN0</accession>
<reference evidence="8" key="1">
    <citation type="journal article" date="2019" name="Int. J. Syst. Evol. Microbiol.">
        <title>The Global Catalogue of Microorganisms (GCM) 10K type strain sequencing project: providing services to taxonomists for standard genome sequencing and annotation.</title>
        <authorList>
            <consortium name="The Broad Institute Genomics Platform"/>
            <consortium name="The Broad Institute Genome Sequencing Center for Infectious Disease"/>
            <person name="Wu L."/>
            <person name="Ma J."/>
        </authorList>
    </citation>
    <scope>NUCLEOTIDE SEQUENCE [LARGE SCALE GENOMIC DNA]</scope>
    <source>
        <strain evidence="8">JCM 18200</strain>
    </source>
</reference>
<keyword evidence="4" id="KW-0378">Hydrolase</keyword>
<keyword evidence="2" id="KW-0479">Metal-binding</keyword>
<organism evidence="7 8">
    <name type="scientific">Olivibacter ginsenosidimutans</name>
    <dbReference type="NCBI Taxonomy" id="1176537"/>
    <lineage>
        <taxon>Bacteria</taxon>
        <taxon>Pseudomonadati</taxon>
        <taxon>Bacteroidota</taxon>
        <taxon>Sphingobacteriia</taxon>
        <taxon>Sphingobacteriales</taxon>
        <taxon>Sphingobacteriaceae</taxon>
        <taxon>Olivibacter</taxon>
    </lineage>
</organism>
<keyword evidence="1" id="KW-0540">Nuclease</keyword>
<keyword evidence="5" id="KW-1015">Disulfide bond</keyword>
<keyword evidence="6" id="KW-0325">Glycoprotein</keyword>
<keyword evidence="3" id="KW-0255">Endonuclease</keyword>
<dbReference type="RefSeq" id="WP_345230527.1">
    <property type="nucleotide sequence ID" value="NZ_BAABIQ010000005.1"/>
</dbReference>
<evidence type="ECO:0000256" key="4">
    <source>
        <dbReference type="ARBA" id="ARBA00022801"/>
    </source>
</evidence>
<dbReference type="CDD" id="cd11010">
    <property type="entry name" value="S1-P1_nuclease"/>
    <property type="match status" value="1"/>
</dbReference>
<evidence type="ECO:0000256" key="6">
    <source>
        <dbReference type="ARBA" id="ARBA00023180"/>
    </source>
</evidence>
<proteinExistence type="predicted"/>
<gene>
    <name evidence="7" type="ORF">GCM10023231_09020</name>
</gene>
<dbReference type="Proteomes" id="UP001501411">
    <property type="component" value="Unassembled WGS sequence"/>
</dbReference>
<dbReference type="PANTHER" id="PTHR33146">
    <property type="entry name" value="ENDONUCLEASE 4"/>
    <property type="match status" value="1"/>
</dbReference>
<dbReference type="InterPro" id="IPR008947">
    <property type="entry name" value="PLipase_C/P1_nuclease_dom_sf"/>
</dbReference>
<evidence type="ECO:0000256" key="5">
    <source>
        <dbReference type="ARBA" id="ARBA00023157"/>
    </source>
</evidence>
<protein>
    <submittedName>
        <fullName evidence="7">S1/P1 nuclease</fullName>
    </submittedName>
</protein>
<evidence type="ECO:0000313" key="8">
    <source>
        <dbReference type="Proteomes" id="UP001501411"/>
    </source>
</evidence>
<evidence type="ECO:0000256" key="1">
    <source>
        <dbReference type="ARBA" id="ARBA00022722"/>
    </source>
</evidence>
<dbReference type="EMBL" id="BAABIQ010000005">
    <property type="protein sequence ID" value="GAA4783569.1"/>
    <property type="molecule type" value="Genomic_DNA"/>
</dbReference>
<evidence type="ECO:0000256" key="3">
    <source>
        <dbReference type="ARBA" id="ARBA00022759"/>
    </source>
</evidence>
<dbReference type="PANTHER" id="PTHR33146:SF26">
    <property type="entry name" value="ENDONUCLEASE 4"/>
    <property type="match status" value="1"/>
</dbReference>
<evidence type="ECO:0000256" key="2">
    <source>
        <dbReference type="ARBA" id="ARBA00022723"/>
    </source>
</evidence>
<sequence length="265" mass="31234">MKQQFTFLFTAIIFYCFSYSTSFAWGLTGHRVVAEVADHHLSKKARKNIQQILGHESLAMAANWADFIKSDPTYQYLNSWHYVNFKSGLTFEQLAQQLHQDTVANAYNKLLLLIDQLKHRQSLDHNKQIQYLRLLIHIVGDIHQPMHTGRPEDLGGNTIKLYWFKQATNLHRIWDEQLIDFQQLSYTEYAQAIDFTTKQQYADWQHSSLEHWLFESYQVTESLYKEIQPKEQLSYRYNFDHLETLNTQLLKGGIRLAGLLNDIFG</sequence>
<keyword evidence="8" id="KW-1185">Reference proteome</keyword>